<comment type="function">
    <text evidence="1">Probably involved in the RNA silencing pathway and required for the generation of small interfering RNAs (siRNAs).</text>
</comment>
<name>A0ABQ8DW56_BRANA</name>
<evidence type="ECO:0000313" key="4">
    <source>
        <dbReference type="EMBL" id="KAH0933615.1"/>
    </source>
</evidence>
<dbReference type="EC" id="2.7.7.48" evidence="1"/>
<feature type="compositionally biased region" description="Low complexity" evidence="2">
    <location>
        <begin position="8"/>
        <end position="31"/>
    </location>
</feature>
<keyword evidence="1" id="KW-0943">RNA-mediated gene silencing</keyword>
<dbReference type="InterPro" id="IPR057596">
    <property type="entry name" value="RDRP_core"/>
</dbReference>
<evidence type="ECO:0000256" key="1">
    <source>
        <dbReference type="RuleBase" id="RU363098"/>
    </source>
</evidence>
<keyword evidence="1" id="KW-0696">RNA-directed RNA polymerase</keyword>
<dbReference type="Proteomes" id="UP000824890">
    <property type="component" value="Unassembled WGS sequence"/>
</dbReference>
<dbReference type="EMBL" id="JAGKQM010000003">
    <property type="protein sequence ID" value="KAH0933615.1"/>
    <property type="molecule type" value="Genomic_DNA"/>
</dbReference>
<feature type="compositionally biased region" description="Low complexity" evidence="2">
    <location>
        <begin position="70"/>
        <end position="81"/>
    </location>
</feature>
<sequence length="411" mass="46084">MSDMVVTSRSSSSSRRFCSSSSSSLEPSSSSPLFTKRSKVKIDTAIEYVRDGGNGERGSIDNQGPVSDPGSESGELELGSSYPQDMDAEKPMSVMEISLEADTNPETDVLPTPTIPEEISVVSLRIQSYGESLHILPQLLALSELEFNKAFLGMCLCLQVKITAEEIQGWKDLSIVAFEVAVWEHLGKDYCSPTDRRLSLDWDTGKTHHYYQCHVASDGSYTFKCFDRDFFLSLEPVGTYLQKVLGDDNVLTVVFEDLQKNSSTCSIDPYSAYKRIAKNGIKIGLRRYQLFVFKDGGKEKNKKDFSTTGVKCYFIRTDSTSANDPRSSYIFLGSQFMKLACILCTCTHCHLQTTTWFSLILSKTKKLEVLWCNAITVSPLVACKIALVHESRLFEIFEWKGFKGKRREKKS</sequence>
<dbReference type="Pfam" id="PF05183">
    <property type="entry name" value="RdRP"/>
    <property type="match status" value="1"/>
</dbReference>
<dbReference type="PANTHER" id="PTHR23079:SF55">
    <property type="entry name" value="RNA-DIRECTED RNA POLYMERASE"/>
    <property type="match status" value="1"/>
</dbReference>
<comment type="similarity">
    <text evidence="1">Belongs to the RdRP family.</text>
</comment>
<organism evidence="4 5">
    <name type="scientific">Brassica napus</name>
    <name type="common">Rape</name>
    <dbReference type="NCBI Taxonomy" id="3708"/>
    <lineage>
        <taxon>Eukaryota</taxon>
        <taxon>Viridiplantae</taxon>
        <taxon>Streptophyta</taxon>
        <taxon>Embryophyta</taxon>
        <taxon>Tracheophyta</taxon>
        <taxon>Spermatophyta</taxon>
        <taxon>Magnoliopsida</taxon>
        <taxon>eudicotyledons</taxon>
        <taxon>Gunneridae</taxon>
        <taxon>Pentapetalae</taxon>
        <taxon>rosids</taxon>
        <taxon>malvids</taxon>
        <taxon>Brassicales</taxon>
        <taxon>Brassicaceae</taxon>
        <taxon>Brassiceae</taxon>
        <taxon>Brassica</taxon>
    </lineage>
</organism>
<keyword evidence="1" id="KW-0548">Nucleotidyltransferase</keyword>
<dbReference type="InterPro" id="IPR007855">
    <property type="entry name" value="RDRP"/>
</dbReference>
<keyword evidence="1" id="KW-0808">Transferase</keyword>
<comment type="caution">
    <text evidence="4">The sequence shown here is derived from an EMBL/GenBank/DDBJ whole genome shotgun (WGS) entry which is preliminary data.</text>
</comment>
<evidence type="ECO:0000256" key="2">
    <source>
        <dbReference type="SAM" id="MobiDB-lite"/>
    </source>
</evidence>
<keyword evidence="5" id="KW-1185">Reference proteome</keyword>
<feature type="region of interest" description="Disordered" evidence="2">
    <location>
        <begin position="1"/>
        <end position="84"/>
    </location>
</feature>
<proteinExistence type="inferred from homology"/>
<reference evidence="4 5" key="1">
    <citation type="submission" date="2021-05" db="EMBL/GenBank/DDBJ databases">
        <title>Genome Assembly of Synthetic Allotetraploid Brassica napus Reveals Homoeologous Exchanges between Subgenomes.</title>
        <authorList>
            <person name="Davis J.T."/>
        </authorList>
    </citation>
    <scope>NUCLEOTIDE SEQUENCE [LARGE SCALE GENOMIC DNA]</scope>
    <source>
        <strain evidence="5">cv. Da-Ae</strain>
        <tissue evidence="4">Seedling</tissue>
    </source>
</reference>
<gene>
    <name evidence="4" type="ORF">HID58_010732</name>
</gene>
<evidence type="ECO:0000259" key="3">
    <source>
        <dbReference type="Pfam" id="PF05183"/>
    </source>
</evidence>
<feature type="domain" description="RDRP core" evidence="3">
    <location>
        <begin position="241"/>
        <end position="369"/>
    </location>
</feature>
<evidence type="ECO:0000313" key="5">
    <source>
        <dbReference type="Proteomes" id="UP000824890"/>
    </source>
</evidence>
<accession>A0ABQ8DW56</accession>
<comment type="catalytic activity">
    <reaction evidence="1">
        <text>RNA(n) + a ribonucleoside 5'-triphosphate = RNA(n+1) + diphosphate</text>
        <dbReference type="Rhea" id="RHEA:21248"/>
        <dbReference type="Rhea" id="RHEA-COMP:14527"/>
        <dbReference type="Rhea" id="RHEA-COMP:17342"/>
        <dbReference type="ChEBI" id="CHEBI:33019"/>
        <dbReference type="ChEBI" id="CHEBI:61557"/>
        <dbReference type="ChEBI" id="CHEBI:140395"/>
        <dbReference type="EC" id="2.7.7.48"/>
    </reaction>
</comment>
<protein>
    <recommendedName>
        <fullName evidence="1">RNA-dependent RNA polymerase</fullName>
        <ecNumber evidence="1">2.7.7.48</ecNumber>
    </recommendedName>
</protein>
<keyword evidence="1" id="KW-0694">RNA-binding</keyword>
<dbReference type="PANTHER" id="PTHR23079">
    <property type="entry name" value="RNA-DEPENDENT RNA POLYMERASE"/>
    <property type="match status" value="1"/>
</dbReference>
<feature type="compositionally biased region" description="Basic and acidic residues" evidence="2">
    <location>
        <begin position="40"/>
        <end position="54"/>
    </location>
</feature>